<evidence type="ECO:0000313" key="3">
    <source>
        <dbReference type="Proteomes" id="UP001607303"/>
    </source>
</evidence>
<proteinExistence type="predicted"/>
<feature type="region of interest" description="Disordered" evidence="1">
    <location>
        <begin position="1"/>
        <end position="36"/>
    </location>
</feature>
<evidence type="ECO:0000313" key="2">
    <source>
        <dbReference type="EMBL" id="KAL2750589.1"/>
    </source>
</evidence>
<dbReference type="EMBL" id="JAYRBN010000009">
    <property type="protein sequence ID" value="KAL2750589.1"/>
    <property type="molecule type" value="Genomic_DNA"/>
</dbReference>
<reference evidence="2 3" key="1">
    <citation type="journal article" date="2024" name="Ann. Entomol. Soc. Am.">
        <title>Genomic analyses of the southern and eastern yellowjacket wasps (Hymenoptera: Vespidae) reveal evolutionary signatures of social life.</title>
        <authorList>
            <person name="Catto M.A."/>
            <person name="Caine P.B."/>
            <person name="Orr S.E."/>
            <person name="Hunt B.G."/>
            <person name="Goodisman M.A.D."/>
        </authorList>
    </citation>
    <scope>NUCLEOTIDE SEQUENCE [LARGE SCALE GENOMIC DNA]</scope>
    <source>
        <strain evidence="2">232</strain>
        <tissue evidence="2">Head and thorax</tissue>
    </source>
</reference>
<evidence type="ECO:0000256" key="1">
    <source>
        <dbReference type="SAM" id="MobiDB-lite"/>
    </source>
</evidence>
<name>A0ABD2D0V6_VESMC</name>
<feature type="region of interest" description="Disordered" evidence="1">
    <location>
        <begin position="48"/>
        <end position="73"/>
    </location>
</feature>
<keyword evidence="3" id="KW-1185">Reference proteome</keyword>
<accession>A0ABD2D0V6</accession>
<comment type="caution">
    <text evidence="2">The sequence shown here is derived from an EMBL/GenBank/DDBJ whole genome shotgun (WGS) entry which is preliminary data.</text>
</comment>
<feature type="compositionally biased region" description="Polar residues" evidence="1">
    <location>
        <begin position="63"/>
        <end position="73"/>
    </location>
</feature>
<gene>
    <name evidence="2" type="ORF">V1477_001159</name>
</gene>
<sequence length="110" mass="12739">MYSRQGPPTGKEQWGAPATHPRAHALISNTRATSRRRSWLERERRYFGKNYNGDGKGGRSEEQVSQGQSTKGNTYVQVHLFHDAKNVRLEETFLYKNKEAMIMNELFYST</sequence>
<protein>
    <submittedName>
        <fullName evidence="2">Protein escargot-like isoform X1</fullName>
    </submittedName>
</protein>
<dbReference type="Proteomes" id="UP001607303">
    <property type="component" value="Unassembled WGS sequence"/>
</dbReference>
<dbReference type="AlphaFoldDB" id="A0ABD2D0V6"/>
<organism evidence="2 3">
    <name type="scientific">Vespula maculifrons</name>
    <name type="common">Eastern yellow jacket</name>
    <name type="synonym">Wasp</name>
    <dbReference type="NCBI Taxonomy" id="7453"/>
    <lineage>
        <taxon>Eukaryota</taxon>
        <taxon>Metazoa</taxon>
        <taxon>Ecdysozoa</taxon>
        <taxon>Arthropoda</taxon>
        <taxon>Hexapoda</taxon>
        <taxon>Insecta</taxon>
        <taxon>Pterygota</taxon>
        <taxon>Neoptera</taxon>
        <taxon>Endopterygota</taxon>
        <taxon>Hymenoptera</taxon>
        <taxon>Apocrita</taxon>
        <taxon>Aculeata</taxon>
        <taxon>Vespoidea</taxon>
        <taxon>Vespidae</taxon>
        <taxon>Vespinae</taxon>
        <taxon>Vespula</taxon>
    </lineage>
</organism>